<dbReference type="Pfam" id="PF07721">
    <property type="entry name" value="TPR_4"/>
    <property type="match status" value="1"/>
</dbReference>
<keyword evidence="2" id="KW-0802">TPR repeat</keyword>
<proteinExistence type="predicted"/>
<keyword evidence="3" id="KW-0472">Membrane</keyword>
<dbReference type="InterPro" id="IPR019734">
    <property type="entry name" value="TPR_rpt"/>
</dbReference>
<sequence>MLGVAVGVATNQILNGGHWAWWWLALDLALAGVAAAVAHGIAALGAGEGRVVPVAWPTLIHPDGRPRTMGEVSPRDLGAHPNRYGAEGEAPYLARDVDRGLERALTVRDGGIVLVAGARLAGTTSSLARAARLRLPGHRVLGFVDDPRVPLAEMIERARPWAVRPSGAVLWLDGLRRDRLTELAAWPPDRLPDRLWVLGTVRAGEGAGPEEHPGSAVAVLRRRAVWVEVEALSPGERADLAAREAYADLRPLLSDDEQPVLLGRLMVSWDQVRAALTTTGQDAAARIALLHAVTDWYRAGIPRPLTKSVLEHVYAAYRRESAGHRAGITPVAVRAYSRALRWATRLRPDRPELIVAQAVSNGPRYVPHPLLSALADDPGDPAHWPVHDAMWRYADRFLDGEDRCRVGHTALERGAFPAARRLLDHSDAVPDALDLFLIARRVLEDGDLVEARRWFGRALEGDDPEVGARAMAGMGIVENREGREDLARSWWERAVETGRVEGASRAMANLGTLERAQGRPDRARRWWERAVALDRPEATPRAMYGLGALAYDEDRAEEARSWWERVVATGHADAAPLSLYNLGLCEEKAGHEEEARSWWERAAGTDHPSARPMAMHKLGVLAYTQGRKDLARSWWEQAARTGHAGIAPAAMHNLGGLAFVEGRTEEARTWFRRALKTGNPDICPKVMHDLGVLEYQQGRTEQARSLWERVLGTGHEAVWEAMLALGIYEDERGRVAEARGWLERASEAEDADVRRTAAARLRHLGRWSGERARADWFGRFGWQAYADPELLRTDSDAPSEGADGPATA</sequence>
<gene>
    <name evidence="4" type="ORF">DZF91_18895</name>
</gene>
<accession>A0A372JJW1</accession>
<evidence type="ECO:0000256" key="1">
    <source>
        <dbReference type="ARBA" id="ARBA00022737"/>
    </source>
</evidence>
<dbReference type="Gene3D" id="1.25.40.10">
    <property type="entry name" value="Tetratricopeptide repeat domain"/>
    <property type="match status" value="2"/>
</dbReference>
<dbReference type="EMBL" id="QURH01000308">
    <property type="protein sequence ID" value="RFU40106.1"/>
    <property type="molecule type" value="Genomic_DNA"/>
</dbReference>
<dbReference type="InterPro" id="IPR011717">
    <property type="entry name" value="TPR-4"/>
</dbReference>
<dbReference type="SMART" id="SM00028">
    <property type="entry name" value="TPR"/>
    <property type="match status" value="7"/>
</dbReference>
<protein>
    <submittedName>
        <fullName evidence="4">Uncharacterized protein</fullName>
    </submittedName>
</protein>
<keyword evidence="5" id="KW-1185">Reference proteome</keyword>
<dbReference type="Pfam" id="PF13432">
    <property type="entry name" value="TPR_16"/>
    <property type="match status" value="2"/>
</dbReference>
<reference evidence="4 5" key="1">
    <citation type="submission" date="2018-08" db="EMBL/GenBank/DDBJ databases">
        <title>Actinomadura jelena sp. nov., a novel Actinomycete isolated from soil in Chad.</title>
        <authorList>
            <person name="Shi L."/>
        </authorList>
    </citation>
    <scope>NUCLEOTIDE SEQUENCE [LARGE SCALE GENOMIC DNA]</scope>
    <source>
        <strain evidence="4 5">NEAU-G17</strain>
    </source>
</reference>
<dbReference type="InterPro" id="IPR052346">
    <property type="entry name" value="O-mannosyl-transferase_TMTC"/>
</dbReference>
<evidence type="ECO:0000256" key="3">
    <source>
        <dbReference type="SAM" id="Phobius"/>
    </source>
</evidence>
<dbReference type="GO" id="GO:0042802">
    <property type="term" value="F:identical protein binding"/>
    <property type="evidence" value="ECO:0007669"/>
    <property type="project" value="InterPro"/>
</dbReference>
<evidence type="ECO:0000256" key="2">
    <source>
        <dbReference type="ARBA" id="ARBA00022803"/>
    </source>
</evidence>
<name>A0A372JJW1_9ACTN</name>
<evidence type="ECO:0000313" key="4">
    <source>
        <dbReference type="EMBL" id="RFU40106.1"/>
    </source>
</evidence>
<keyword evidence="3" id="KW-0812">Transmembrane</keyword>
<keyword evidence="1" id="KW-0677">Repeat</keyword>
<organism evidence="4 5">
    <name type="scientific">Actinomadura logoneensis</name>
    <dbReference type="NCBI Taxonomy" id="2293572"/>
    <lineage>
        <taxon>Bacteria</taxon>
        <taxon>Bacillati</taxon>
        <taxon>Actinomycetota</taxon>
        <taxon>Actinomycetes</taxon>
        <taxon>Streptosporangiales</taxon>
        <taxon>Thermomonosporaceae</taxon>
        <taxon>Actinomadura</taxon>
    </lineage>
</organism>
<feature type="transmembrane region" description="Helical" evidence="3">
    <location>
        <begin position="20"/>
        <end position="44"/>
    </location>
</feature>
<comment type="caution">
    <text evidence="4">The sequence shown here is derived from an EMBL/GenBank/DDBJ whole genome shotgun (WGS) entry which is preliminary data.</text>
</comment>
<dbReference type="InterPro" id="IPR011990">
    <property type="entry name" value="TPR-like_helical_dom_sf"/>
</dbReference>
<keyword evidence="3" id="KW-1133">Transmembrane helix</keyword>
<dbReference type="Proteomes" id="UP000261811">
    <property type="component" value="Unassembled WGS sequence"/>
</dbReference>
<dbReference type="Pfam" id="PF13424">
    <property type="entry name" value="TPR_12"/>
    <property type="match status" value="1"/>
</dbReference>
<dbReference type="SUPFAM" id="SSF81901">
    <property type="entry name" value="HCP-like"/>
    <property type="match status" value="2"/>
</dbReference>
<dbReference type="PANTHER" id="PTHR44227">
    <property type="match status" value="1"/>
</dbReference>
<dbReference type="AlphaFoldDB" id="A0A372JJW1"/>
<dbReference type="PANTHER" id="PTHR44227:SF3">
    <property type="entry name" value="PROTEIN O-MANNOSYL-TRANSFERASE TMTC4"/>
    <property type="match status" value="1"/>
</dbReference>
<dbReference type="SMART" id="SM00671">
    <property type="entry name" value="SEL1"/>
    <property type="match status" value="4"/>
</dbReference>
<evidence type="ECO:0000313" key="5">
    <source>
        <dbReference type="Proteomes" id="UP000261811"/>
    </source>
</evidence>
<dbReference type="InterPro" id="IPR006597">
    <property type="entry name" value="Sel1-like"/>
</dbReference>